<reference evidence="2 3" key="1">
    <citation type="journal article" date="2023" name="Plants (Basel)">
        <title>Bridging the Gap: Combining Genomics and Transcriptomics Approaches to Understand Stylosanthes scabra, an Orphan Legume from the Brazilian Caatinga.</title>
        <authorList>
            <person name="Ferreira-Neto J.R.C."/>
            <person name="da Silva M.D."/>
            <person name="Binneck E."/>
            <person name="de Melo N.F."/>
            <person name="da Silva R.H."/>
            <person name="de Melo A.L.T.M."/>
            <person name="Pandolfi V."/>
            <person name="Bustamante F.O."/>
            <person name="Brasileiro-Vidal A.C."/>
            <person name="Benko-Iseppon A.M."/>
        </authorList>
    </citation>
    <scope>NUCLEOTIDE SEQUENCE [LARGE SCALE GENOMIC DNA]</scope>
    <source>
        <tissue evidence="2">Leaves</tissue>
    </source>
</reference>
<organism evidence="2 3">
    <name type="scientific">Stylosanthes scabra</name>
    <dbReference type="NCBI Taxonomy" id="79078"/>
    <lineage>
        <taxon>Eukaryota</taxon>
        <taxon>Viridiplantae</taxon>
        <taxon>Streptophyta</taxon>
        <taxon>Embryophyta</taxon>
        <taxon>Tracheophyta</taxon>
        <taxon>Spermatophyta</taxon>
        <taxon>Magnoliopsida</taxon>
        <taxon>eudicotyledons</taxon>
        <taxon>Gunneridae</taxon>
        <taxon>Pentapetalae</taxon>
        <taxon>rosids</taxon>
        <taxon>fabids</taxon>
        <taxon>Fabales</taxon>
        <taxon>Fabaceae</taxon>
        <taxon>Papilionoideae</taxon>
        <taxon>50 kb inversion clade</taxon>
        <taxon>dalbergioids sensu lato</taxon>
        <taxon>Dalbergieae</taxon>
        <taxon>Pterocarpus clade</taxon>
        <taxon>Stylosanthes</taxon>
    </lineage>
</organism>
<gene>
    <name evidence="2" type="ORF">PIB30_085824</name>
</gene>
<feature type="compositionally biased region" description="Basic and acidic residues" evidence="1">
    <location>
        <begin position="10"/>
        <end position="20"/>
    </location>
</feature>
<dbReference type="Proteomes" id="UP001341840">
    <property type="component" value="Unassembled WGS sequence"/>
</dbReference>
<keyword evidence="3" id="KW-1185">Reference proteome</keyword>
<sequence length="106" mass="12247">MSSPPPPLPHRGETSSRNFREGPGTINQAMIEKIFGLINEERFREFLRNSDEWSKLTIKCRLFFEYQMEKDKKELEAARSALMEFQSLKESHDRVVEGGQGNLASN</sequence>
<name>A0ABU6UVI7_9FABA</name>
<evidence type="ECO:0000256" key="1">
    <source>
        <dbReference type="SAM" id="MobiDB-lite"/>
    </source>
</evidence>
<evidence type="ECO:0000313" key="3">
    <source>
        <dbReference type="Proteomes" id="UP001341840"/>
    </source>
</evidence>
<feature type="region of interest" description="Disordered" evidence="1">
    <location>
        <begin position="1"/>
        <end position="23"/>
    </location>
</feature>
<comment type="caution">
    <text evidence="2">The sequence shown here is derived from an EMBL/GenBank/DDBJ whole genome shotgun (WGS) entry which is preliminary data.</text>
</comment>
<dbReference type="EMBL" id="JASCZI010122274">
    <property type="protein sequence ID" value="MED6164038.1"/>
    <property type="molecule type" value="Genomic_DNA"/>
</dbReference>
<accession>A0ABU6UVI7</accession>
<evidence type="ECO:0000313" key="2">
    <source>
        <dbReference type="EMBL" id="MED6164038.1"/>
    </source>
</evidence>
<protein>
    <submittedName>
        <fullName evidence="2">Uncharacterized protein</fullName>
    </submittedName>
</protein>
<proteinExistence type="predicted"/>